<dbReference type="EMBL" id="BT085472">
    <property type="protein sequence ID" value="ACR35825.1"/>
    <property type="molecule type" value="mRNA"/>
</dbReference>
<evidence type="ECO:0000313" key="1">
    <source>
        <dbReference type="EMBL" id="ACR35825.1"/>
    </source>
</evidence>
<proteinExistence type="evidence at transcript level"/>
<sequence length="154" mass="16656">MNCATLLAAGRAARPCHQALTCGSAWTRAAYSVAMRQCMMVKGLRSARLRKSPARYVHVASRASYTSSTFLSFSTFSSTTAWLRSRPRNGANTHSTTMAIAGGLSWWASTSSHTSTIAVCSSLPPPSSSGLCFRRTCLAIARDSRKMLHYISRA</sequence>
<protein>
    <submittedName>
        <fullName evidence="1">Uncharacterized protein</fullName>
    </submittedName>
</protein>
<reference evidence="1" key="1">
    <citation type="journal article" date="2009" name="PLoS Genet.">
        <title>Sequencing, mapping, and analysis of 27,455 maize full-length cDNAs.</title>
        <authorList>
            <person name="Soderlund C."/>
            <person name="Descour A."/>
            <person name="Kudrna D."/>
            <person name="Bomhoff M."/>
            <person name="Boyd L."/>
            <person name="Currie J."/>
            <person name="Angelova A."/>
            <person name="Collura K."/>
            <person name="Wissotski M."/>
            <person name="Ashley E."/>
            <person name="Morrow D."/>
            <person name="Fernandes J."/>
            <person name="Walbot V."/>
            <person name="Yu Y."/>
        </authorList>
    </citation>
    <scope>NUCLEOTIDE SEQUENCE</scope>
    <source>
        <strain evidence="1">B73</strain>
    </source>
</reference>
<organism evidence="1">
    <name type="scientific">Zea mays</name>
    <name type="common">Maize</name>
    <dbReference type="NCBI Taxonomy" id="4577"/>
    <lineage>
        <taxon>Eukaryota</taxon>
        <taxon>Viridiplantae</taxon>
        <taxon>Streptophyta</taxon>
        <taxon>Embryophyta</taxon>
        <taxon>Tracheophyta</taxon>
        <taxon>Spermatophyta</taxon>
        <taxon>Magnoliopsida</taxon>
        <taxon>Liliopsida</taxon>
        <taxon>Poales</taxon>
        <taxon>Poaceae</taxon>
        <taxon>PACMAD clade</taxon>
        <taxon>Panicoideae</taxon>
        <taxon>Andropogonodae</taxon>
        <taxon>Andropogoneae</taxon>
        <taxon>Tripsacinae</taxon>
        <taxon>Zea</taxon>
    </lineage>
</organism>
<accession>C4J3S5</accession>
<dbReference type="AlphaFoldDB" id="C4J3S5"/>
<reference evidence="1" key="2">
    <citation type="submission" date="2012-06" db="EMBL/GenBank/DDBJ databases">
        <authorList>
            <person name="Yu Y."/>
            <person name="Currie J."/>
            <person name="Lomeli R."/>
            <person name="Angelova A."/>
            <person name="Collura K."/>
            <person name="Wissotski M."/>
            <person name="Campos D."/>
            <person name="Kudrna D."/>
            <person name="Golser W."/>
            <person name="Ashely E."/>
            <person name="Descour A."/>
            <person name="Fernandes J."/>
            <person name="Soderlund C."/>
            <person name="Walbot V."/>
        </authorList>
    </citation>
    <scope>NUCLEOTIDE SEQUENCE</scope>
    <source>
        <strain evidence="1">B73</strain>
    </source>
</reference>
<name>C4J3S5_MAIZE</name>